<name>A0A251MWL6_PRUPE</name>
<evidence type="ECO:0000256" key="1">
    <source>
        <dbReference type="SAM" id="SignalP"/>
    </source>
</evidence>
<dbReference type="Gramene" id="ONH90669">
    <property type="protein sequence ID" value="ONH90669"/>
    <property type="gene ID" value="PRUPE_8G068200"/>
</dbReference>
<accession>A0A251MWL6</accession>
<feature type="signal peptide" evidence="1">
    <location>
        <begin position="1"/>
        <end position="26"/>
    </location>
</feature>
<dbReference type="AlphaFoldDB" id="A0A251MWL6"/>
<keyword evidence="1" id="KW-0732">Signal</keyword>
<sequence>MATWKSFVIAIFVIASLLSSTHSAFAAPRKLLAPTFPRYKLPKIPNLKFPPLTSTPLWPEYRLPPPIITSLPNFPSTPIFPFSPPSITTTP</sequence>
<gene>
    <name evidence="2" type="ORF">PRUPE_8G068200</name>
</gene>
<evidence type="ECO:0000313" key="2">
    <source>
        <dbReference type="EMBL" id="ONH90669.1"/>
    </source>
</evidence>
<organism evidence="2 3">
    <name type="scientific">Prunus persica</name>
    <name type="common">Peach</name>
    <name type="synonym">Amygdalus persica</name>
    <dbReference type="NCBI Taxonomy" id="3760"/>
    <lineage>
        <taxon>Eukaryota</taxon>
        <taxon>Viridiplantae</taxon>
        <taxon>Streptophyta</taxon>
        <taxon>Embryophyta</taxon>
        <taxon>Tracheophyta</taxon>
        <taxon>Spermatophyta</taxon>
        <taxon>Magnoliopsida</taxon>
        <taxon>eudicotyledons</taxon>
        <taxon>Gunneridae</taxon>
        <taxon>Pentapetalae</taxon>
        <taxon>rosids</taxon>
        <taxon>fabids</taxon>
        <taxon>Rosales</taxon>
        <taxon>Rosaceae</taxon>
        <taxon>Amygdaloideae</taxon>
        <taxon>Amygdaleae</taxon>
        <taxon>Prunus</taxon>
    </lineage>
</organism>
<reference evidence="2 3" key="1">
    <citation type="journal article" date="2013" name="Nat. Genet.">
        <title>The high-quality draft genome of peach (Prunus persica) identifies unique patterns of genetic diversity, domestication and genome evolution.</title>
        <authorList>
            <consortium name="International Peach Genome Initiative"/>
            <person name="Verde I."/>
            <person name="Abbott A.G."/>
            <person name="Scalabrin S."/>
            <person name="Jung S."/>
            <person name="Shu S."/>
            <person name="Marroni F."/>
            <person name="Zhebentyayeva T."/>
            <person name="Dettori M.T."/>
            <person name="Grimwood J."/>
            <person name="Cattonaro F."/>
            <person name="Zuccolo A."/>
            <person name="Rossini L."/>
            <person name="Jenkins J."/>
            <person name="Vendramin E."/>
            <person name="Meisel L.A."/>
            <person name="Decroocq V."/>
            <person name="Sosinski B."/>
            <person name="Prochnik S."/>
            <person name="Mitros T."/>
            <person name="Policriti A."/>
            <person name="Cipriani G."/>
            <person name="Dondini L."/>
            <person name="Ficklin S."/>
            <person name="Goodstein D.M."/>
            <person name="Xuan P."/>
            <person name="Del Fabbro C."/>
            <person name="Aramini V."/>
            <person name="Copetti D."/>
            <person name="Gonzalez S."/>
            <person name="Horner D.S."/>
            <person name="Falchi R."/>
            <person name="Lucas S."/>
            <person name="Mica E."/>
            <person name="Maldonado J."/>
            <person name="Lazzari B."/>
            <person name="Bielenberg D."/>
            <person name="Pirona R."/>
            <person name="Miculan M."/>
            <person name="Barakat A."/>
            <person name="Testolin R."/>
            <person name="Stella A."/>
            <person name="Tartarini S."/>
            <person name="Tonutti P."/>
            <person name="Arus P."/>
            <person name="Orellana A."/>
            <person name="Wells C."/>
            <person name="Main D."/>
            <person name="Vizzotto G."/>
            <person name="Silva H."/>
            <person name="Salamini F."/>
            <person name="Schmutz J."/>
            <person name="Morgante M."/>
            <person name="Rokhsar D.S."/>
        </authorList>
    </citation>
    <scope>NUCLEOTIDE SEQUENCE [LARGE SCALE GENOMIC DNA]</scope>
    <source>
        <strain evidence="3">cv. Nemared</strain>
    </source>
</reference>
<protein>
    <submittedName>
        <fullName evidence="2">Uncharacterized protein</fullName>
    </submittedName>
</protein>
<dbReference type="EMBL" id="CM007658">
    <property type="protein sequence ID" value="ONH90669.1"/>
    <property type="molecule type" value="Genomic_DNA"/>
</dbReference>
<dbReference type="Proteomes" id="UP000006882">
    <property type="component" value="Chromosome G8"/>
</dbReference>
<proteinExistence type="predicted"/>
<keyword evidence="3" id="KW-1185">Reference proteome</keyword>
<evidence type="ECO:0000313" key="3">
    <source>
        <dbReference type="Proteomes" id="UP000006882"/>
    </source>
</evidence>
<feature type="chain" id="PRO_5012580688" evidence="1">
    <location>
        <begin position="27"/>
        <end position="91"/>
    </location>
</feature>